<dbReference type="EMBL" id="JAEPES010000002">
    <property type="protein sequence ID" value="MBK4347384.1"/>
    <property type="molecule type" value="Genomic_DNA"/>
</dbReference>
<dbReference type="RefSeq" id="WP_200555739.1">
    <property type="nucleotide sequence ID" value="NZ_JAEPES010000002.1"/>
</dbReference>
<name>A0A934SSL9_9MICO</name>
<dbReference type="SUPFAM" id="SSF47413">
    <property type="entry name" value="lambda repressor-like DNA-binding domains"/>
    <property type="match status" value="1"/>
</dbReference>
<organism evidence="2 3">
    <name type="scientific">Lacisediminihabitans changchengi</name>
    <dbReference type="NCBI Taxonomy" id="2787634"/>
    <lineage>
        <taxon>Bacteria</taxon>
        <taxon>Bacillati</taxon>
        <taxon>Actinomycetota</taxon>
        <taxon>Actinomycetes</taxon>
        <taxon>Micrococcales</taxon>
        <taxon>Microbacteriaceae</taxon>
        <taxon>Lacisediminihabitans</taxon>
    </lineage>
</organism>
<evidence type="ECO:0000313" key="3">
    <source>
        <dbReference type="Proteomes" id="UP000636458"/>
    </source>
</evidence>
<gene>
    <name evidence="2" type="ORF">IV501_07040</name>
</gene>
<comment type="caution">
    <text evidence="2">The sequence shown here is derived from an EMBL/GenBank/DDBJ whole genome shotgun (WGS) entry which is preliminary data.</text>
</comment>
<dbReference type="CDD" id="cd00093">
    <property type="entry name" value="HTH_XRE"/>
    <property type="match status" value="1"/>
</dbReference>
<dbReference type="AlphaFoldDB" id="A0A934SSL9"/>
<accession>A0A934SSL9</accession>
<dbReference type="GO" id="GO:0003677">
    <property type="term" value="F:DNA binding"/>
    <property type="evidence" value="ECO:0007669"/>
    <property type="project" value="InterPro"/>
</dbReference>
<feature type="domain" description="HTH cro/C1-type" evidence="1">
    <location>
        <begin position="16"/>
        <end position="70"/>
    </location>
</feature>
<dbReference type="Gene3D" id="1.10.260.40">
    <property type="entry name" value="lambda repressor-like DNA-binding domains"/>
    <property type="match status" value="1"/>
</dbReference>
<reference evidence="2" key="1">
    <citation type="submission" date="2021-01" db="EMBL/GenBank/DDBJ databases">
        <title>Lacisediminihabitans sp. nov. strain G11-30, isolated from Antarctic Soil.</title>
        <authorList>
            <person name="Li J."/>
        </authorList>
    </citation>
    <scope>NUCLEOTIDE SEQUENCE</scope>
    <source>
        <strain evidence="2">G11-30</strain>
    </source>
</reference>
<protein>
    <submittedName>
        <fullName evidence="2">Helix-turn-helix transcriptional regulator</fullName>
    </submittedName>
</protein>
<proteinExistence type="predicted"/>
<dbReference type="PROSITE" id="PS50943">
    <property type="entry name" value="HTH_CROC1"/>
    <property type="match status" value="1"/>
</dbReference>
<evidence type="ECO:0000259" key="1">
    <source>
        <dbReference type="PROSITE" id="PS50943"/>
    </source>
</evidence>
<dbReference type="InterPro" id="IPR010982">
    <property type="entry name" value="Lambda_DNA-bd_dom_sf"/>
</dbReference>
<dbReference type="InterPro" id="IPR001387">
    <property type="entry name" value="Cro/C1-type_HTH"/>
</dbReference>
<dbReference type="Proteomes" id="UP000636458">
    <property type="component" value="Unassembled WGS sequence"/>
</dbReference>
<evidence type="ECO:0000313" key="2">
    <source>
        <dbReference type="EMBL" id="MBK4347384.1"/>
    </source>
</evidence>
<dbReference type="Pfam" id="PF01381">
    <property type="entry name" value="HTH_3"/>
    <property type="match status" value="1"/>
</dbReference>
<sequence length="100" mass="11094">MAQPISEAARILGARIKERRKKLGNSQEEIALLADMNVSNYGKIERGLGNPNFHTVIVIAAVLTIDPADLVRGIGKNDLPKRERVFTAAEFIAEKRRRAN</sequence>
<keyword evidence="3" id="KW-1185">Reference proteome</keyword>
<dbReference type="SMART" id="SM00530">
    <property type="entry name" value="HTH_XRE"/>
    <property type="match status" value="1"/>
</dbReference>